<sequence>MIMNIYQFLAEHSIEYERVDHPPVFTCEEAEQLVPPMPGTDTKNLLVRDKKGRRHFLVVLRYDTSVDLKSRARALGVSNLSFASSERLKKYLGIEPGAVSLLAIVNDIESAVEVILDADLWKARVLRCHPLVNTTTLAIRRSDIERLLRITGHRYTVLPVPKITRQDKEA</sequence>
<dbReference type="InterPro" id="IPR007214">
    <property type="entry name" value="YbaK/aa-tRNA-synth-assoc-dom"/>
</dbReference>
<protein>
    <recommendedName>
        <fullName evidence="2">YbaK/aminoacyl-tRNA synthetase-associated domain-containing protein</fullName>
    </recommendedName>
</protein>
<dbReference type="PANTHER" id="PTHR31423">
    <property type="entry name" value="YBAK DOMAIN-CONTAINING PROTEIN"/>
    <property type="match status" value="1"/>
</dbReference>
<gene>
    <name evidence="3" type="ORF">S01H1_06957</name>
</gene>
<comment type="similarity">
    <text evidence="1">Belongs to the PRORSD1 family.</text>
</comment>
<dbReference type="CDD" id="cd04335">
    <property type="entry name" value="PrdX_deacylase"/>
    <property type="match status" value="1"/>
</dbReference>
<evidence type="ECO:0000256" key="1">
    <source>
        <dbReference type="ARBA" id="ARBA00010201"/>
    </source>
</evidence>
<dbReference type="InterPro" id="IPR040285">
    <property type="entry name" value="ProX/PRXD1"/>
</dbReference>
<dbReference type="InterPro" id="IPR036754">
    <property type="entry name" value="YbaK/aa-tRNA-synt-asso_dom_sf"/>
</dbReference>
<comment type="caution">
    <text evidence="3">The sequence shown here is derived from an EMBL/GenBank/DDBJ whole genome shotgun (WGS) entry which is preliminary data.</text>
</comment>
<dbReference type="GO" id="GO:0002161">
    <property type="term" value="F:aminoacyl-tRNA deacylase activity"/>
    <property type="evidence" value="ECO:0007669"/>
    <property type="project" value="InterPro"/>
</dbReference>
<evidence type="ECO:0000259" key="2">
    <source>
        <dbReference type="Pfam" id="PF04073"/>
    </source>
</evidence>
<dbReference type="AlphaFoldDB" id="X0STK4"/>
<proteinExistence type="inferred from homology"/>
<dbReference type="Gene3D" id="3.90.960.10">
    <property type="entry name" value="YbaK/aminoacyl-tRNA synthetase-associated domain"/>
    <property type="match status" value="1"/>
</dbReference>
<dbReference type="FunFam" id="3.90.960.10:FF:000005">
    <property type="entry name" value="Putative prolyl-tRNA synthetase"/>
    <property type="match status" value="1"/>
</dbReference>
<accession>X0STK4</accession>
<dbReference type="SUPFAM" id="SSF55826">
    <property type="entry name" value="YbaK/ProRS associated domain"/>
    <property type="match status" value="1"/>
</dbReference>
<evidence type="ECO:0000313" key="3">
    <source>
        <dbReference type="EMBL" id="GAF84483.1"/>
    </source>
</evidence>
<name>X0STK4_9ZZZZ</name>
<organism evidence="3">
    <name type="scientific">marine sediment metagenome</name>
    <dbReference type="NCBI Taxonomy" id="412755"/>
    <lineage>
        <taxon>unclassified sequences</taxon>
        <taxon>metagenomes</taxon>
        <taxon>ecological metagenomes</taxon>
    </lineage>
</organism>
<reference evidence="3" key="1">
    <citation type="journal article" date="2014" name="Front. Microbiol.">
        <title>High frequency of phylogenetically diverse reductive dehalogenase-homologous genes in deep subseafloor sedimentary metagenomes.</title>
        <authorList>
            <person name="Kawai M."/>
            <person name="Futagami T."/>
            <person name="Toyoda A."/>
            <person name="Takaki Y."/>
            <person name="Nishi S."/>
            <person name="Hori S."/>
            <person name="Arai W."/>
            <person name="Tsubouchi T."/>
            <person name="Morono Y."/>
            <person name="Uchiyama I."/>
            <person name="Ito T."/>
            <person name="Fujiyama A."/>
            <person name="Inagaki F."/>
            <person name="Takami H."/>
        </authorList>
    </citation>
    <scope>NUCLEOTIDE SEQUENCE</scope>
    <source>
        <strain evidence="3">Expedition CK06-06</strain>
    </source>
</reference>
<feature type="domain" description="YbaK/aminoacyl-tRNA synthetase-associated" evidence="2">
    <location>
        <begin position="21"/>
        <end position="146"/>
    </location>
</feature>
<dbReference type="EMBL" id="BARS01003589">
    <property type="protein sequence ID" value="GAF84483.1"/>
    <property type="molecule type" value="Genomic_DNA"/>
</dbReference>
<dbReference type="PANTHER" id="PTHR31423:SF3">
    <property type="entry name" value="PROLYL-TRNA SYNTHETASE ASSOCIATED DOMAIN-CONTAINING PROTEIN 1-RELATED"/>
    <property type="match status" value="1"/>
</dbReference>
<dbReference type="Pfam" id="PF04073">
    <property type="entry name" value="tRNA_edit"/>
    <property type="match status" value="1"/>
</dbReference>